<dbReference type="GO" id="GO:0016887">
    <property type="term" value="F:ATP hydrolysis activity"/>
    <property type="evidence" value="ECO:0007669"/>
    <property type="project" value="InterPro"/>
</dbReference>
<dbReference type="AlphaFoldDB" id="C7RJ31"/>
<evidence type="ECO:0000313" key="3">
    <source>
        <dbReference type="EMBL" id="ACV36642.1"/>
    </source>
</evidence>
<dbReference type="InterPro" id="IPR038729">
    <property type="entry name" value="Rad50/SbcC_AAA"/>
</dbReference>
<dbReference type="InterPro" id="IPR003959">
    <property type="entry name" value="ATPase_AAA_core"/>
</dbReference>
<dbReference type="HOGENOM" id="CLU_033429_1_1_4"/>
<feature type="domain" description="Rad50/SbcC-type AAA" evidence="2">
    <location>
        <begin position="18"/>
        <end position="241"/>
    </location>
</feature>
<dbReference type="InterPro" id="IPR027417">
    <property type="entry name" value="P-loop_NTPase"/>
</dbReference>
<dbReference type="InterPro" id="IPR051396">
    <property type="entry name" value="Bact_Antivir_Def_Nuclease"/>
</dbReference>
<dbReference type="PANTHER" id="PTHR43581:SF2">
    <property type="entry name" value="EXCINUCLEASE ATPASE SUBUNIT"/>
    <property type="match status" value="1"/>
</dbReference>
<dbReference type="Gene3D" id="3.40.50.300">
    <property type="entry name" value="P-loop containing nucleotide triphosphate hydrolases"/>
    <property type="match status" value="2"/>
</dbReference>
<sequence length="489" mass="54357">MILQEAAAKESCAMRLKKITLNNFRCFESFEVTLHPRLSVFVGENGAGKTAVLDGIATALTPVLNYLSSANQRLTGRGIADADFRVEPATVRSGKERWKLADFAQVVAETVDGLKWDYWRPSGTKGQEPKTKHGLTELKSRLQTISESYKSSAPALTPVFAYFGARRGYIEVPERLRESKENYAYPTSALIGALDSLSDFKELLKWFDREEASELRANKGVASDDYAPSQALDAVRETIKTLLDGSYQNPCFNRDHKFVVEPSDGGAPLLVTQLSQGYQSMLALGVDFARRLVLANGHMNYGDQNSIAIALEELHTLRRPDEVAEDLPLSAPLIAPAIMLVDEIDLHLHPSWQQRVLDDLMRAFPSTQFIVTTHSPQVISTVRRENIRVFSTDTDGRTVATEPLANPYGQPSGDVLQSVMLVNPQPPVDEKSDLDRLTNLVDQGRYESDEAKDLFRRLGQALGPGHPQMLRLQRSVSRQTFLVQRDGEG</sequence>
<protein>
    <submittedName>
        <fullName evidence="3">SMC domain protein</fullName>
    </submittedName>
</protein>
<name>C7RJ31_ACCRE</name>
<gene>
    <name evidence="3" type="ordered locus">CAP2UW1_3380</name>
</gene>
<evidence type="ECO:0000259" key="1">
    <source>
        <dbReference type="Pfam" id="PF13304"/>
    </source>
</evidence>
<reference evidence="3" key="2">
    <citation type="submission" date="2009-09" db="EMBL/GenBank/DDBJ databases">
        <title>Complete sequence of chromosome of Candidatus Accumulibacter phosphatis clade IIA str. UW-1.</title>
        <authorList>
            <consortium name="US DOE Joint Genome Institute"/>
            <person name="Martin H.G."/>
            <person name="Ivanova N."/>
            <person name="Kunin V."/>
            <person name="Warnecke F."/>
            <person name="Barry K."/>
            <person name="He S."/>
            <person name="Salamov A."/>
            <person name="Szeto E."/>
            <person name="Dalin E."/>
            <person name="Pangilinan J.L."/>
            <person name="Lapidus A."/>
            <person name="Lowry S."/>
            <person name="Kyrpides N.C."/>
            <person name="McMahon K.D."/>
            <person name="Hugenholtz P."/>
        </authorList>
    </citation>
    <scope>NUCLEOTIDE SEQUENCE [LARGE SCALE GENOMIC DNA]</scope>
    <source>
        <strain evidence="3">UW-1</strain>
    </source>
</reference>
<accession>C7RJ31</accession>
<dbReference type="eggNOG" id="COG3950">
    <property type="taxonomic scope" value="Bacteria"/>
</dbReference>
<dbReference type="Pfam" id="PF13476">
    <property type="entry name" value="AAA_23"/>
    <property type="match status" value="1"/>
</dbReference>
<dbReference type="OrthoDB" id="3322489at2"/>
<evidence type="ECO:0000259" key="2">
    <source>
        <dbReference type="Pfam" id="PF13476"/>
    </source>
</evidence>
<feature type="domain" description="ATPase AAA-type core" evidence="1">
    <location>
        <begin position="265"/>
        <end position="380"/>
    </location>
</feature>
<organism evidence="3">
    <name type="scientific">Accumulibacter regalis</name>
    <dbReference type="NCBI Taxonomy" id="522306"/>
    <lineage>
        <taxon>Bacteria</taxon>
        <taxon>Pseudomonadati</taxon>
        <taxon>Pseudomonadota</taxon>
        <taxon>Betaproteobacteria</taxon>
        <taxon>Candidatus Accumulibacter</taxon>
    </lineage>
</organism>
<dbReference type="SUPFAM" id="SSF52540">
    <property type="entry name" value="P-loop containing nucleoside triphosphate hydrolases"/>
    <property type="match status" value="1"/>
</dbReference>
<dbReference type="GO" id="GO:0006302">
    <property type="term" value="P:double-strand break repair"/>
    <property type="evidence" value="ECO:0007669"/>
    <property type="project" value="InterPro"/>
</dbReference>
<reference evidence="3" key="1">
    <citation type="submission" date="2009-08" db="EMBL/GenBank/DDBJ databases">
        <authorList>
            <consortium name="US DOE Joint Genome Institute"/>
            <person name="Lucas S."/>
            <person name="Copeland A."/>
            <person name="Lapidus A."/>
            <person name="Glavina del Rio T."/>
            <person name="Dalin E."/>
            <person name="Tice H."/>
            <person name="Bruce D."/>
            <person name="Barry K."/>
            <person name="Pitluck S."/>
            <person name="Lowry S."/>
            <person name="Larimer F."/>
            <person name="Land M."/>
            <person name="Hauser L."/>
            <person name="Kyrpides N."/>
            <person name="Ivanova N."/>
            <person name="McMahon K.D."/>
            <person name="Hugenholtz P."/>
        </authorList>
    </citation>
    <scope>NUCLEOTIDE SEQUENCE</scope>
    <source>
        <strain evidence="3">UW-1</strain>
    </source>
</reference>
<proteinExistence type="predicted"/>
<dbReference type="Pfam" id="PF13304">
    <property type="entry name" value="AAA_21"/>
    <property type="match status" value="1"/>
</dbReference>
<dbReference type="KEGG" id="app:CAP2UW1_3380"/>
<dbReference type="PANTHER" id="PTHR43581">
    <property type="entry name" value="ATP/GTP PHOSPHATASE"/>
    <property type="match status" value="1"/>
</dbReference>
<dbReference type="EMBL" id="CP001715">
    <property type="protein sequence ID" value="ACV36642.1"/>
    <property type="molecule type" value="Genomic_DNA"/>
</dbReference>
<dbReference type="STRING" id="522306.CAP2UW1_3380"/>